<evidence type="ECO:0000259" key="1">
    <source>
        <dbReference type="Pfam" id="PF13193"/>
    </source>
</evidence>
<reference evidence="2" key="1">
    <citation type="journal article" date="2019" name="Beilstein J. Org. Chem.">
        <title>Nanangenines: drimane sesquiterpenoids as the dominant metabolite cohort of a novel Australian fungus, Aspergillus nanangensis.</title>
        <authorList>
            <person name="Lacey H.J."/>
            <person name="Gilchrist C.L.M."/>
            <person name="Crombie A."/>
            <person name="Kalaitzis J.A."/>
            <person name="Vuong D."/>
            <person name="Rutledge P.J."/>
            <person name="Turner P."/>
            <person name="Pitt J.I."/>
            <person name="Lacey E."/>
            <person name="Chooi Y.H."/>
            <person name="Piggott A.M."/>
        </authorList>
    </citation>
    <scope>NUCLEOTIDE SEQUENCE</scope>
    <source>
        <strain evidence="2">MST-FP2251</strain>
    </source>
</reference>
<proteinExistence type="predicted"/>
<dbReference type="Pfam" id="PF13193">
    <property type="entry name" value="AMP-binding_C"/>
    <property type="match status" value="1"/>
</dbReference>
<dbReference type="AlphaFoldDB" id="A0AAD4CI71"/>
<dbReference type="SUPFAM" id="SSF56801">
    <property type="entry name" value="Acetyl-CoA synthetase-like"/>
    <property type="match status" value="1"/>
</dbReference>
<dbReference type="InterPro" id="IPR042099">
    <property type="entry name" value="ANL_N_sf"/>
</dbReference>
<dbReference type="InterPro" id="IPR020845">
    <property type="entry name" value="AMP-binding_CS"/>
</dbReference>
<sequence length="379" mass="42177">MIEKCKAKYLLTASDDADFTAQITTRIHETTTSQIDTIRIPQLGGGPEGPIMPAFTLAKEFSFSPERDALVLFTSGSTGPPKGLIHNAASSTCGKLEIFENSSDTASLWERLRQGGLTILVGALSIWLKLMRYYKTHIHLLPDNERQAYVQGAQELRVASYIGANAIPSVKRFWWELRNGRALQCSYLGNEAATSAVLDEEGYMKTGDLAHFEGENLLMDGRADTDSNLQLVVIKVLFEFRVPRLEVELRVSELPYVTESFIVPVPDPDCGERVGAILRIRADSGLLDTKRLDKIREDLSAHLPMYMLPTILRIIGPAEDVPRTRTGKLALKEAQRRFFPVGAGRSMDSCASSVEVYDINQLKAMKTERAWDWAGIQRG</sequence>
<dbReference type="Gene3D" id="3.30.300.30">
    <property type="match status" value="1"/>
</dbReference>
<comment type="caution">
    <text evidence="2">The sequence shown here is derived from an EMBL/GenBank/DDBJ whole genome shotgun (WGS) entry which is preliminary data.</text>
</comment>
<dbReference type="InterPro" id="IPR050237">
    <property type="entry name" value="ATP-dep_AMP-bd_enzyme"/>
</dbReference>
<dbReference type="Proteomes" id="UP001194746">
    <property type="component" value="Unassembled WGS sequence"/>
</dbReference>
<reference evidence="2" key="2">
    <citation type="submission" date="2020-02" db="EMBL/GenBank/DDBJ databases">
        <authorList>
            <person name="Gilchrist C.L.M."/>
            <person name="Chooi Y.-H."/>
        </authorList>
    </citation>
    <scope>NUCLEOTIDE SEQUENCE</scope>
    <source>
        <strain evidence="2">MST-FP2251</strain>
    </source>
</reference>
<dbReference type="PANTHER" id="PTHR43767:SF1">
    <property type="entry name" value="NONRIBOSOMAL PEPTIDE SYNTHASE PES1 (EUROFUNG)-RELATED"/>
    <property type="match status" value="1"/>
</dbReference>
<dbReference type="PROSITE" id="PS00455">
    <property type="entry name" value="AMP_BINDING"/>
    <property type="match status" value="1"/>
</dbReference>
<dbReference type="Gene3D" id="3.40.50.12780">
    <property type="entry name" value="N-terminal domain of ligase-like"/>
    <property type="match status" value="1"/>
</dbReference>
<dbReference type="InterPro" id="IPR045851">
    <property type="entry name" value="AMP-bd_C_sf"/>
</dbReference>
<feature type="domain" description="AMP-binding enzyme C-terminal" evidence="1">
    <location>
        <begin position="246"/>
        <end position="328"/>
    </location>
</feature>
<accession>A0AAD4CI71</accession>
<dbReference type="InterPro" id="IPR025110">
    <property type="entry name" value="AMP-bd_C"/>
</dbReference>
<protein>
    <recommendedName>
        <fullName evidence="1">AMP-binding enzyme C-terminal domain-containing protein</fullName>
    </recommendedName>
</protein>
<dbReference type="PANTHER" id="PTHR43767">
    <property type="entry name" value="LONG-CHAIN-FATTY-ACID--COA LIGASE"/>
    <property type="match status" value="1"/>
</dbReference>
<evidence type="ECO:0000313" key="2">
    <source>
        <dbReference type="EMBL" id="KAF9886940.1"/>
    </source>
</evidence>
<evidence type="ECO:0000313" key="3">
    <source>
        <dbReference type="Proteomes" id="UP001194746"/>
    </source>
</evidence>
<dbReference type="GO" id="GO:0016878">
    <property type="term" value="F:acid-thiol ligase activity"/>
    <property type="evidence" value="ECO:0007669"/>
    <property type="project" value="UniProtKB-ARBA"/>
</dbReference>
<name>A0AAD4CI71_ASPNN</name>
<dbReference type="EMBL" id="VCAU01000069">
    <property type="protein sequence ID" value="KAF9886940.1"/>
    <property type="molecule type" value="Genomic_DNA"/>
</dbReference>
<gene>
    <name evidence="2" type="ORF">FE257_010681</name>
</gene>
<dbReference type="Gene3D" id="2.30.38.10">
    <property type="entry name" value="Luciferase, Domain 3"/>
    <property type="match status" value="1"/>
</dbReference>
<keyword evidence="3" id="KW-1185">Reference proteome</keyword>
<organism evidence="2 3">
    <name type="scientific">Aspergillus nanangensis</name>
    <dbReference type="NCBI Taxonomy" id="2582783"/>
    <lineage>
        <taxon>Eukaryota</taxon>
        <taxon>Fungi</taxon>
        <taxon>Dikarya</taxon>
        <taxon>Ascomycota</taxon>
        <taxon>Pezizomycotina</taxon>
        <taxon>Eurotiomycetes</taxon>
        <taxon>Eurotiomycetidae</taxon>
        <taxon>Eurotiales</taxon>
        <taxon>Aspergillaceae</taxon>
        <taxon>Aspergillus</taxon>
        <taxon>Aspergillus subgen. Circumdati</taxon>
    </lineage>
</organism>